<evidence type="ECO:0000256" key="3">
    <source>
        <dbReference type="ARBA" id="ARBA00022448"/>
    </source>
</evidence>
<dbReference type="Proteomes" id="UP000321079">
    <property type="component" value="Unassembled WGS sequence"/>
</dbReference>
<evidence type="ECO:0000256" key="4">
    <source>
        <dbReference type="ARBA" id="ARBA00022729"/>
    </source>
</evidence>
<keyword evidence="4" id="KW-0732">Signal</keyword>
<evidence type="ECO:0000313" key="6">
    <source>
        <dbReference type="Proteomes" id="UP000321079"/>
    </source>
</evidence>
<dbReference type="EMBL" id="BJVA01000020">
    <property type="protein sequence ID" value="GEK97259.1"/>
    <property type="molecule type" value="Genomic_DNA"/>
</dbReference>
<protein>
    <submittedName>
        <fullName evidence="5">Sugar ABC transporter substrate-binding protein</fullName>
    </submittedName>
</protein>
<comment type="caution">
    <text evidence="5">The sequence shown here is derived from an EMBL/GenBank/DDBJ whole genome shotgun (WGS) entry which is preliminary data.</text>
</comment>
<dbReference type="Gene3D" id="3.40.190.10">
    <property type="entry name" value="Periplasmic binding protein-like II"/>
    <property type="match status" value="2"/>
</dbReference>
<keyword evidence="3" id="KW-0813">Transport</keyword>
<gene>
    <name evidence="5" type="ORF">GKA01_24560</name>
</gene>
<dbReference type="AlphaFoldDB" id="A0A511BA12"/>
<organism evidence="5 6">
    <name type="scientific">Gluconobacter kanchanaburiensis NBRC 103587</name>
    <dbReference type="NCBI Taxonomy" id="1307948"/>
    <lineage>
        <taxon>Bacteria</taxon>
        <taxon>Pseudomonadati</taxon>
        <taxon>Pseudomonadota</taxon>
        <taxon>Alphaproteobacteria</taxon>
        <taxon>Acetobacterales</taxon>
        <taxon>Acetobacteraceae</taxon>
        <taxon>Gluconobacter</taxon>
    </lineage>
</organism>
<evidence type="ECO:0000256" key="1">
    <source>
        <dbReference type="ARBA" id="ARBA00004418"/>
    </source>
</evidence>
<dbReference type="OrthoDB" id="9808332at2"/>
<dbReference type="SUPFAM" id="SSF53850">
    <property type="entry name" value="Periplasmic binding protein-like II"/>
    <property type="match status" value="1"/>
</dbReference>
<comment type="similarity">
    <text evidence="2">Belongs to the bacterial solute-binding protein 1 family.</text>
</comment>
<dbReference type="Pfam" id="PF01547">
    <property type="entry name" value="SBP_bac_1"/>
    <property type="match status" value="1"/>
</dbReference>
<dbReference type="InterPro" id="IPR006059">
    <property type="entry name" value="SBP"/>
</dbReference>
<evidence type="ECO:0000313" key="5">
    <source>
        <dbReference type="EMBL" id="GEK97259.1"/>
    </source>
</evidence>
<sequence length="417" mass="45916">MVATRSAEAAPLTIFCSSSGTELSLCHQAVQTWTAKTGQEVRVIALPSDWGTVLPLYRQLLPAAHPAADILILDSTWIGTLAPLLLDIPPADDDRGIQPGLFQVGGRRVALPWYRDIGLLFYRRDLLERYHMPVPTHWDELERTAAFIQSAERQAGRPVWGYVWQGRTTESLVCNVLEWDASENPVEADGTVKNSLPGLQHALMRAAHWVGTVSPPGVLNYDEENARGIFQSGQAVFMRNWVYAWALANNPDSPVSGKIGVAPLPRDATSSATGMDGTVYLGIARNTEHAAEALSLLRFLTSGSTERHQALAGGYIPARTDLLDDPEVRRAIPILDTIRPALSSLELRPVAQTGVDYPRVSWMMANRFKDVLRTPGVTQQALTELVSDLQRLALLGQWSRQSPFRSSSSSLIERQQP</sequence>
<dbReference type="GO" id="GO:0042597">
    <property type="term" value="C:periplasmic space"/>
    <property type="evidence" value="ECO:0007669"/>
    <property type="project" value="UniProtKB-SubCell"/>
</dbReference>
<dbReference type="InterPro" id="IPR050490">
    <property type="entry name" value="Bact_solute-bd_prot1"/>
</dbReference>
<dbReference type="PANTHER" id="PTHR43649:SF34">
    <property type="entry name" value="ABC TRANSPORTER PERIPLASMIC-BINDING PROTEIN YCJN-RELATED"/>
    <property type="match status" value="1"/>
</dbReference>
<dbReference type="RefSeq" id="WP_146863542.1">
    <property type="nucleotide sequence ID" value="NZ_BARK01000015.1"/>
</dbReference>
<proteinExistence type="inferred from homology"/>
<comment type="subcellular location">
    <subcellularLocation>
        <location evidence="1">Periplasm</location>
    </subcellularLocation>
</comment>
<keyword evidence="6" id="KW-1185">Reference proteome</keyword>
<accession>A0A511BA12</accession>
<evidence type="ECO:0000256" key="2">
    <source>
        <dbReference type="ARBA" id="ARBA00008520"/>
    </source>
</evidence>
<dbReference type="PANTHER" id="PTHR43649">
    <property type="entry name" value="ARABINOSE-BINDING PROTEIN-RELATED"/>
    <property type="match status" value="1"/>
</dbReference>
<reference evidence="5 6" key="1">
    <citation type="submission" date="2019-07" db="EMBL/GenBank/DDBJ databases">
        <title>Whole genome shotgun sequence of Gluconobacter kanchanaburiensis NBRC 103587.</title>
        <authorList>
            <person name="Hosoyama A."/>
            <person name="Uohara A."/>
            <person name="Ohji S."/>
            <person name="Ichikawa N."/>
        </authorList>
    </citation>
    <scope>NUCLEOTIDE SEQUENCE [LARGE SCALE GENOMIC DNA]</scope>
    <source>
        <strain evidence="5 6">NBRC 103587</strain>
    </source>
</reference>
<name>A0A511BA12_9PROT</name>